<gene>
    <name evidence="7" type="ORF">HETIRDRAFT_427565</name>
</gene>
<keyword evidence="3" id="KW-0804">Transcription</keyword>
<dbReference type="RefSeq" id="XP_009547256.1">
    <property type="nucleotide sequence ID" value="XM_009548961.1"/>
</dbReference>
<evidence type="ECO:0000256" key="5">
    <source>
        <dbReference type="SAM" id="MobiDB-lite"/>
    </source>
</evidence>
<feature type="compositionally biased region" description="Polar residues" evidence="5">
    <location>
        <begin position="33"/>
        <end position="52"/>
    </location>
</feature>
<dbReference type="InParanoid" id="W4K632"/>
<evidence type="ECO:0000313" key="8">
    <source>
        <dbReference type="Proteomes" id="UP000030671"/>
    </source>
</evidence>
<dbReference type="AlphaFoldDB" id="W4K632"/>
<evidence type="ECO:0000256" key="1">
    <source>
        <dbReference type="ARBA" id="ARBA00004123"/>
    </source>
</evidence>
<evidence type="ECO:0000256" key="2">
    <source>
        <dbReference type="ARBA" id="ARBA00023015"/>
    </source>
</evidence>
<feature type="compositionally biased region" description="Basic and acidic residues" evidence="5">
    <location>
        <begin position="90"/>
        <end position="99"/>
    </location>
</feature>
<dbReference type="OrthoDB" id="298344at2759"/>
<keyword evidence="2" id="KW-0805">Transcription regulation</keyword>
<dbReference type="Proteomes" id="UP000030671">
    <property type="component" value="Unassembled WGS sequence"/>
</dbReference>
<name>W4K632_HETIT</name>
<sequence>MSKLKPLSVNPAYPSKVVRQLSQVYVELPSSPFRRTSNTPDSLLTITSNRQSHGADMPKENAPLRARNEEHISSAGSSPVVVQLKRKRSARDLGREGTERSAVQTKKQRVSSDVKARSANTKAEPSNATEEYPDGFFYCHQCSKKRDSNCIDARGRCRLKYCKACLLNRYGQELDEIKFGDMKVCSETAGHVADLGYYFKNLTIAAKKSGAKSVATLLADNIAATGILPGKGKQVENAPRKSRARAKPGVTTDSAEATSATKPKRQYIRKPKALPHPRWTPLPVPSIFTLDTALARIEIREFVLRFASLLKISNAHLNELEEIAGDFVDEDEEEKLKEQDLRWVSATCVTAIVTGLLGLVANSEAVGRDGRKTIQDSLKKVKASGANLTKVWSALSDMRTSLLEVPSGTAATLTFPDPLPLPANASIHTTRSGQQHSGGIYVATSAQLIPVLVPLVDLALSNFAVREEIEAGMREVRDPLKSEREQVKLEMQRWGSARHSTPALHIKAARAQHKHVLSALEQARRLTSYSYMPRFIPLGRDHEGRIYFALSPNIAEREAAFALLDGKAKAGGKARGRAVVSEEDRQSMTRWSWFISVWGRRPESTKTVVQAKEQAKSSDSDEDDTDVEKWWGFWQSEEIRKLAEWITIKTGMDENGTCHAGEVDEERGSADTWSRSSKQGNGATLSRDSSSALTGDPDAGIPSRASSSLDQISDDDAEGDEMSSLSTVSDSEDGDEMRQLMQTYTAGNIPSKQELQSLVKNLVEYAEVLEWRVWRMQEDDGKTIEDGRKGTDKAK</sequence>
<feature type="compositionally biased region" description="Acidic residues" evidence="5">
    <location>
        <begin position="712"/>
        <end position="721"/>
    </location>
</feature>
<feature type="region of interest" description="Disordered" evidence="5">
    <location>
        <begin position="232"/>
        <end position="265"/>
    </location>
</feature>
<dbReference type="GeneID" id="20674216"/>
<protein>
    <recommendedName>
        <fullName evidence="6">Zinc-finger domain-containing protein</fullName>
    </recommendedName>
</protein>
<keyword evidence="8" id="KW-1185">Reference proteome</keyword>
<dbReference type="STRING" id="747525.W4K632"/>
<accession>W4K632</accession>
<dbReference type="InterPro" id="IPR018866">
    <property type="entry name" value="Znf-4CXXC_R1"/>
</dbReference>
<feature type="region of interest" description="Disordered" evidence="5">
    <location>
        <begin position="653"/>
        <end position="735"/>
    </location>
</feature>
<evidence type="ECO:0000259" key="6">
    <source>
        <dbReference type="Pfam" id="PF10497"/>
    </source>
</evidence>
<evidence type="ECO:0000256" key="4">
    <source>
        <dbReference type="ARBA" id="ARBA00023242"/>
    </source>
</evidence>
<feature type="compositionally biased region" description="Polar residues" evidence="5">
    <location>
        <begin position="671"/>
        <end position="693"/>
    </location>
</feature>
<feature type="compositionally biased region" description="Polar residues" evidence="5">
    <location>
        <begin position="251"/>
        <end position="261"/>
    </location>
</feature>
<dbReference type="eggNOG" id="ENOG502SF38">
    <property type="taxonomic scope" value="Eukaryota"/>
</dbReference>
<organism evidence="7 8">
    <name type="scientific">Heterobasidion irregulare (strain TC 32-1)</name>
    <dbReference type="NCBI Taxonomy" id="747525"/>
    <lineage>
        <taxon>Eukaryota</taxon>
        <taxon>Fungi</taxon>
        <taxon>Dikarya</taxon>
        <taxon>Basidiomycota</taxon>
        <taxon>Agaricomycotina</taxon>
        <taxon>Agaricomycetes</taxon>
        <taxon>Russulales</taxon>
        <taxon>Bondarzewiaceae</taxon>
        <taxon>Heterobasidion</taxon>
        <taxon>Heterobasidion annosum species complex</taxon>
    </lineage>
</organism>
<feature type="region of interest" description="Disordered" evidence="5">
    <location>
        <begin position="31"/>
        <end position="127"/>
    </location>
</feature>
<keyword evidence="4" id="KW-0539">Nucleus</keyword>
<dbReference type="EMBL" id="KI925459">
    <property type="protein sequence ID" value="ETW80521.1"/>
    <property type="molecule type" value="Genomic_DNA"/>
</dbReference>
<comment type="subcellular location">
    <subcellularLocation>
        <location evidence="1">Nucleus</location>
    </subcellularLocation>
</comment>
<evidence type="ECO:0000256" key="3">
    <source>
        <dbReference type="ARBA" id="ARBA00023163"/>
    </source>
</evidence>
<dbReference type="KEGG" id="hir:HETIRDRAFT_427565"/>
<feature type="domain" description="Zinc-finger" evidence="6">
    <location>
        <begin position="138"/>
        <end position="213"/>
    </location>
</feature>
<proteinExistence type="predicted"/>
<dbReference type="GO" id="GO:0005634">
    <property type="term" value="C:nucleus"/>
    <property type="evidence" value="ECO:0007669"/>
    <property type="project" value="UniProtKB-SubCell"/>
</dbReference>
<feature type="compositionally biased region" description="Polar residues" evidence="5">
    <location>
        <begin position="118"/>
        <end position="127"/>
    </location>
</feature>
<dbReference type="Pfam" id="PF10497">
    <property type="entry name" value="zf-4CXXC_R1"/>
    <property type="match status" value="1"/>
</dbReference>
<dbReference type="HOGENOM" id="CLU_019575_0_0_1"/>
<reference evidence="7 8" key="1">
    <citation type="journal article" date="2012" name="New Phytol.">
        <title>Insight into trade-off between wood decay and parasitism from the genome of a fungal forest pathogen.</title>
        <authorList>
            <person name="Olson A."/>
            <person name="Aerts A."/>
            <person name="Asiegbu F."/>
            <person name="Belbahri L."/>
            <person name="Bouzid O."/>
            <person name="Broberg A."/>
            <person name="Canback B."/>
            <person name="Coutinho P.M."/>
            <person name="Cullen D."/>
            <person name="Dalman K."/>
            <person name="Deflorio G."/>
            <person name="van Diepen L.T."/>
            <person name="Dunand C."/>
            <person name="Duplessis S."/>
            <person name="Durling M."/>
            <person name="Gonthier P."/>
            <person name="Grimwood J."/>
            <person name="Fossdal C.G."/>
            <person name="Hansson D."/>
            <person name="Henrissat B."/>
            <person name="Hietala A."/>
            <person name="Himmelstrand K."/>
            <person name="Hoffmeister D."/>
            <person name="Hogberg N."/>
            <person name="James T.Y."/>
            <person name="Karlsson M."/>
            <person name="Kohler A."/>
            <person name="Kues U."/>
            <person name="Lee Y.H."/>
            <person name="Lin Y.C."/>
            <person name="Lind M."/>
            <person name="Lindquist E."/>
            <person name="Lombard V."/>
            <person name="Lucas S."/>
            <person name="Lunden K."/>
            <person name="Morin E."/>
            <person name="Murat C."/>
            <person name="Park J."/>
            <person name="Raffaello T."/>
            <person name="Rouze P."/>
            <person name="Salamov A."/>
            <person name="Schmutz J."/>
            <person name="Solheim H."/>
            <person name="Stahlberg J."/>
            <person name="Velez H."/>
            <person name="de Vries R.P."/>
            <person name="Wiebenga A."/>
            <person name="Woodward S."/>
            <person name="Yakovlev I."/>
            <person name="Garbelotto M."/>
            <person name="Martin F."/>
            <person name="Grigoriev I.V."/>
            <person name="Stenlid J."/>
        </authorList>
    </citation>
    <scope>NUCLEOTIDE SEQUENCE [LARGE SCALE GENOMIC DNA]</scope>
    <source>
        <strain evidence="7 8">TC 32-1</strain>
    </source>
</reference>
<evidence type="ECO:0000313" key="7">
    <source>
        <dbReference type="EMBL" id="ETW80521.1"/>
    </source>
</evidence>